<dbReference type="GO" id="GO:0030203">
    <property type="term" value="P:glycosaminoglycan metabolic process"/>
    <property type="evidence" value="ECO:0007669"/>
    <property type="project" value="TreeGrafter"/>
</dbReference>
<sequence>MRRTIGPLLALPLLAAGLLPLGAGGAALAGGTVAGNAAPAVYPALREWQGGEGVFRLEPTSRIVLESAGAAALGDTARTFAADLATLTGRTLPVVTSGAARAGDITLSAGSTDTGLGSQGYALDIGETLAVEATGDTGVFHATQTIEQALKLDEHRASVPRGTARDRPAVEQRAQMLDVGRTFFPLDELKAQIREMAWRKLTTFHLHLTDWNGFRVRLDEFPGLASDDAYSPAELRDLQDYARKYHVDVVPEIDLPGHATAVTAYDPALRFACPSMDYATWPGGERGGWTLDVTKKYTRDFVHDLMEAVIPLFDSEYVHVGGDEIGLDDRKNACPELVAHQKERGFAYAGDVFVDHLNAVNRQVRSHGKTTQAWQWWDQYGQKSSIEPDRTIVFDDYIDRDPTPLVSKGYTVVAAPEAVLYVSAGLGQKLGQYGYVDIRDVYEDYAFPTPEQGGGRVLGYKVARWGDRAEARGTAFLDHFARRPLQVMAERTWGSPRSSSVEAFLARVDAVGGPPGSPAGHLTALPKAGMTATADSQETAGENGRAPHVVDDDPHTAWHTAYTPATTPLPHHLTLDLGGQRRLAGFRYLPRQDAAANGRVGDWTFAVSSDGSSWRTVARGAFADDQVEKEVVFPETAARHVRLTATSAANGLTHAGAAELTLLRPASAVEPGSTFQMLNAGSGKAVDVPASSTAPGTRLETWAPHGGGNQRFTAEVRPDGSHTIRNTRNGLCLDLRAGASAAGTEVIQWTCTGGDNQRWSVTAAADGGFTVKSGKSGLVLTAGGTADGTPLTQQADTGAADRRWSFG</sequence>
<dbReference type="Pfam" id="PF14200">
    <property type="entry name" value="RicinB_lectin_2"/>
    <property type="match status" value="1"/>
</dbReference>
<evidence type="ECO:0000256" key="4">
    <source>
        <dbReference type="ARBA" id="ARBA00022801"/>
    </source>
</evidence>
<comment type="similarity">
    <text evidence="2">Belongs to the glycosyl hydrolase 20 family.</text>
</comment>
<dbReference type="InterPro" id="IPR008979">
    <property type="entry name" value="Galactose-bd-like_sf"/>
</dbReference>
<keyword evidence="11" id="KW-1185">Reference proteome</keyword>
<name>A0A1G6ZI59_9ACTN</name>
<feature type="signal peptide" evidence="8">
    <location>
        <begin position="1"/>
        <end position="29"/>
    </location>
</feature>
<gene>
    <name evidence="10" type="ORF">SAMN05216505_11537</name>
</gene>
<evidence type="ECO:0000313" key="11">
    <source>
        <dbReference type="Proteomes" id="UP000182100"/>
    </source>
</evidence>
<keyword evidence="4" id="KW-0378">Hydrolase</keyword>
<dbReference type="InterPro" id="IPR000421">
    <property type="entry name" value="FA58C"/>
</dbReference>
<organism evidence="10 11">
    <name type="scientific">Streptomyces prasinopilosus</name>
    <dbReference type="NCBI Taxonomy" id="67344"/>
    <lineage>
        <taxon>Bacteria</taxon>
        <taxon>Bacillati</taxon>
        <taxon>Actinomycetota</taxon>
        <taxon>Actinomycetes</taxon>
        <taxon>Kitasatosporales</taxon>
        <taxon>Streptomycetaceae</taxon>
        <taxon>Streptomyces</taxon>
    </lineage>
</organism>
<dbReference type="SUPFAM" id="SSF55545">
    <property type="entry name" value="beta-N-acetylhexosaminidase-like domain"/>
    <property type="match status" value="1"/>
</dbReference>
<dbReference type="PANTHER" id="PTHR22600">
    <property type="entry name" value="BETA-HEXOSAMINIDASE"/>
    <property type="match status" value="1"/>
</dbReference>
<dbReference type="GO" id="GO:0004563">
    <property type="term" value="F:beta-N-acetylhexosaminidase activity"/>
    <property type="evidence" value="ECO:0007669"/>
    <property type="project" value="UniProtKB-EC"/>
</dbReference>
<dbReference type="Gene3D" id="2.80.10.50">
    <property type="match status" value="1"/>
</dbReference>
<dbReference type="Pfam" id="PF00728">
    <property type="entry name" value="Glyco_hydro_20"/>
    <property type="match status" value="1"/>
</dbReference>
<dbReference type="AlphaFoldDB" id="A0A1G6ZI59"/>
<dbReference type="CDD" id="cd00161">
    <property type="entry name" value="beta-trefoil_Ricin-like"/>
    <property type="match status" value="1"/>
</dbReference>
<dbReference type="Proteomes" id="UP000182100">
    <property type="component" value="Unassembled WGS sequence"/>
</dbReference>
<dbReference type="EC" id="3.2.1.52" evidence="3"/>
<reference evidence="11" key="1">
    <citation type="submission" date="2016-10" db="EMBL/GenBank/DDBJ databases">
        <authorList>
            <person name="Varghese N."/>
            <person name="Submissions S."/>
        </authorList>
    </citation>
    <scope>NUCLEOTIDE SEQUENCE [LARGE SCALE GENOMIC DNA]</scope>
    <source>
        <strain evidence="11">CGMCC 4.3504</strain>
    </source>
</reference>
<dbReference type="RefSeq" id="WP_055572103.1">
    <property type="nucleotide sequence ID" value="NZ_FMZK01000015.1"/>
</dbReference>
<accession>A0A1G6ZI59</accession>
<feature type="active site" description="Proton donor" evidence="6">
    <location>
        <position position="324"/>
    </location>
</feature>
<feature type="domain" description="F5/8 type C" evidence="9">
    <location>
        <begin position="510"/>
        <end position="665"/>
    </location>
</feature>
<dbReference type="PANTHER" id="PTHR22600:SF57">
    <property type="entry name" value="BETA-N-ACETYLHEXOSAMINIDASE"/>
    <property type="match status" value="1"/>
</dbReference>
<dbReference type="InterPro" id="IPR000772">
    <property type="entry name" value="Ricin_B_lectin"/>
</dbReference>
<feature type="chain" id="PRO_5038448533" description="beta-N-acetylhexosaminidase" evidence="8">
    <location>
        <begin position="30"/>
        <end position="807"/>
    </location>
</feature>
<dbReference type="EMBL" id="FMZK01000015">
    <property type="protein sequence ID" value="SDE02414.1"/>
    <property type="molecule type" value="Genomic_DNA"/>
</dbReference>
<dbReference type="PROSITE" id="PS50022">
    <property type="entry name" value="FA58C_3"/>
    <property type="match status" value="1"/>
</dbReference>
<dbReference type="PRINTS" id="PR00738">
    <property type="entry name" value="GLHYDRLASE20"/>
</dbReference>
<dbReference type="InterPro" id="IPR029018">
    <property type="entry name" value="Hex-like_dom2"/>
</dbReference>
<evidence type="ECO:0000259" key="9">
    <source>
        <dbReference type="PROSITE" id="PS50022"/>
    </source>
</evidence>
<dbReference type="InterPro" id="IPR017853">
    <property type="entry name" value="GH"/>
</dbReference>
<dbReference type="Gene3D" id="2.60.120.260">
    <property type="entry name" value="Galactose-binding domain-like"/>
    <property type="match status" value="1"/>
</dbReference>
<evidence type="ECO:0000256" key="2">
    <source>
        <dbReference type="ARBA" id="ARBA00006285"/>
    </source>
</evidence>
<dbReference type="Gene3D" id="3.30.379.10">
    <property type="entry name" value="Chitobiase/beta-hexosaminidase domain 2-like"/>
    <property type="match status" value="1"/>
</dbReference>
<evidence type="ECO:0000256" key="7">
    <source>
        <dbReference type="SAM" id="MobiDB-lite"/>
    </source>
</evidence>
<dbReference type="Pfam" id="PF02838">
    <property type="entry name" value="Glyco_hydro_20b"/>
    <property type="match status" value="1"/>
</dbReference>
<evidence type="ECO:0000256" key="8">
    <source>
        <dbReference type="SAM" id="SignalP"/>
    </source>
</evidence>
<evidence type="ECO:0000313" key="10">
    <source>
        <dbReference type="EMBL" id="SDE02414.1"/>
    </source>
</evidence>
<evidence type="ECO:0000256" key="1">
    <source>
        <dbReference type="ARBA" id="ARBA00001231"/>
    </source>
</evidence>
<evidence type="ECO:0000256" key="3">
    <source>
        <dbReference type="ARBA" id="ARBA00012663"/>
    </source>
</evidence>
<dbReference type="InterPro" id="IPR015882">
    <property type="entry name" value="HEX_bac_N"/>
</dbReference>
<dbReference type="SMART" id="SM00458">
    <property type="entry name" value="RICIN"/>
    <property type="match status" value="1"/>
</dbReference>
<dbReference type="InterPro" id="IPR015883">
    <property type="entry name" value="Glyco_hydro_20_cat"/>
</dbReference>
<dbReference type="STRING" id="67344.SAMN05216505_11537"/>
<dbReference type="InterPro" id="IPR035992">
    <property type="entry name" value="Ricin_B-like_lectins"/>
</dbReference>
<dbReference type="InterPro" id="IPR025705">
    <property type="entry name" value="Beta_hexosaminidase_sua/sub"/>
</dbReference>
<feature type="region of interest" description="Disordered" evidence="7">
    <location>
        <begin position="685"/>
        <end position="709"/>
    </location>
</feature>
<dbReference type="Gene3D" id="3.20.20.80">
    <property type="entry name" value="Glycosidases"/>
    <property type="match status" value="1"/>
</dbReference>
<evidence type="ECO:0000256" key="6">
    <source>
        <dbReference type="PIRSR" id="PIRSR625705-1"/>
    </source>
</evidence>
<evidence type="ECO:0000256" key="5">
    <source>
        <dbReference type="ARBA" id="ARBA00023295"/>
    </source>
</evidence>
<dbReference type="SUPFAM" id="SSF50370">
    <property type="entry name" value="Ricin B-like lectins"/>
    <property type="match status" value="1"/>
</dbReference>
<proteinExistence type="inferred from homology"/>
<dbReference type="Pfam" id="PF00754">
    <property type="entry name" value="F5_F8_type_C"/>
    <property type="match status" value="1"/>
</dbReference>
<comment type="catalytic activity">
    <reaction evidence="1">
        <text>Hydrolysis of terminal non-reducing N-acetyl-D-hexosamine residues in N-acetyl-beta-D-hexosaminides.</text>
        <dbReference type="EC" id="3.2.1.52"/>
    </reaction>
</comment>
<dbReference type="SUPFAM" id="SSF51445">
    <property type="entry name" value="(Trans)glycosidases"/>
    <property type="match status" value="1"/>
</dbReference>
<keyword evidence="8" id="KW-0732">Signal</keyword>
<dbReference type="GO" id="GO:0016020">
    <property type="term" value="C:membrane"/>
    <property type="evidence" value="ECO:0007669"/>
    <property type="project" value="TreeGrafter"/>
</dbReference>
<keyword evidence="5" id="KW-0326">Glycosidase</keyword>
<dbReference type="SUPFAM" id="SSF49785">
    <property type="entry name" value="Galactose-binding domain-like"/>
    <property type="match status" value="1"/>
</dbReference>
<dbReference type="GO" id="GO:0005975">
    <property type="term" value="P:carbohydrate metabolic process"/>
    <property type="evidence" value="ECO:0007669"/>
    <property type="project" value="InterPro"/>
</dbReference>
<protein>
    <recommendedName>
        <fullName evidence="3">beta-N-acetylhexosaminidase</fullName>
        <ecNumber evidence="3">3.2.1.52</ecNumber>
    </recommendedName>
</protein>
<dbReference type="PROSITE" id="PS50231">
    <property type="entry name" value="RICIN_B_LECTIN"/>
    <property type="match status" value="1"/>
</dbReference>